<evidence type="ECO:0000256" key="8">
    <source>
        <dbReference type="ARBA" id="ARBA00022897"/>
    </source>
</evidence>
<evidence type="ECO:0000256" key="2">
    <source>
        <dbReference type="ARBA" id="ARBA00004613"/>
    </source>
</evidence>
<dbReference type="FunCoup" id="G5BE53">
    <property type="interactions" value="162"/>
</dbReference>
<sequence length="499" mass="55780">MKTVLVLLLTVALGHALERGRDYERDKVCKELTQLGKDDFRTLSLVLYSRKFSSGTFEQVSQLVQEVVALTEECCAEGADPNCYDTRTSALSAKSCESDSPFPVHKGTPECCTKEGLERKLCMAALSHQSREFPTYVEPTNDEICEAFRKDPRGFADQFLYEYSSNYGQVPLPLLVGYTKIYLSMVGSCCTSPSPNVCFLKERLQIRHLSLLTAMSNQVCSQYAAYGKEKSRLSHLIKLAQKVPTADLKDVLPVAEDMTAILSKCCESTSEDCMAKELPEYTVRVCDNLSKKNSKFENCCQEEAPLGIFTCIYFMPAALPLELPAIELPTSTEICDQRNTKALDQYTFELTRRTPIPEVFLSKIVETTLRSLNECCDWEDSAACFTDKGSQLKKKLSSFIEKGQEVCADYSENTFTDYKKKLSERLRAKLPDATPTELAGLVDKHSEFASKCCSINSPPRYCDSQTSHWNNHGMSSDSQTKVSMDTLGYSLPFPATLSS</sequence>
<name>G5BE53_HETGA</name>
<dbReference type="SMART" id="SM00103">
    <property type="entry name" value="ALBUMIN"/>
    <property type="match status" value="2"/>
</dbReference>
<keyword evidence="8" id="KW-0848">Vitamin D</keyword>
<gene>
    <name evidence="17" type="ORF">GW7_21108</name>
</gene>
<keyword evidence="7" id="KW-0677">Repeat</keyword>
<evidence type="ECO:0000256" key="3">
    <source>
        <dbReference type="ARBA" id="ARBA00020134"/>
    </source>
</evidence>
<evidence type="ECO:0000256" key="14">
    <source>
        <dbReference type="ARBA" id="ARBA00046813"/>
    </source>
</evidence>
<keyword evidence="9" id="KW-1015">Disulfide bond</keyword>
<dbReference type="PANTHER" id="PTHR11385">
    <property type="entry name" value="SERUM ALBUMIN-RELATED"/>
    <property type="match status" value="1"/>
</dbReference>
<keyword evidence="4" id="KW-0813">Transport</keyword>
<dbReference type="GO" id="GO:0005737">
    <property type="term" value="C:cytoplasm"/>
    <property type="evidence" value="ECO:0007669"/>
    <property type="project" value="TreeGrafter"/>
</dbReference>
<evidence type="ECO:0000313" key="17">
    <source>
        <dbReference type="EMBL" id="EHB07564.1"/>
    </source>
</evidence>
<dbReference type="eggNOG" id="ENOG502QTPW">
    <property type="taxonomic scope" value="Eukaryota"/>
</dbReference>
<evidence type="ECO:0000256" key="10">
    <source>
        <dbReference type="ARBA" id="ARBA00023180"/>
    </source>
</evidence>
<dbReference type="PROSITE" id="PS51438">
    <property type="entry name" value="ALBUMIN_2"/>
    <property type="match status" value="2"/>
</dbReference>
<feature type="domain" description="Albumin" evidence="16">
    <location>
        <begin position="16"/>
        <end position="208"/>
    </location>
</feature>
<comment type="subunit">
    <text evidence="14">Associates with membrane-bound immunoglobulin on the surface of B-lymphocytes and with IgG Fc receptor on the membranes of T-lymphocytes. Interacts with LRP2; the interaction is required for renal uptake of GC in complex with 25-hydroxyvitamin D3.</text>
</comment>
<protein>
    <recommendedName>
        <fullName evidence="3">Vitamin D-binding protein</fullName>
    </recommendedName>
    <alternativeName>
        <fullName evidence="12">Gc-globulin</fullName>
    </alternativeName>
    <alternativeName>
        <fullName evidence="13">Group-specific component</fullName>
    </alternativeName>
</protein>
<evidence type="ECO:0000256" key="11">
    <source>
        <dbReference type="ARBA" id="ARBA00023203"/>
    </source>
</evidence>
<dbReference type="Gene3D" id="1.10.246.10">
    <property type="match status" value="5"/>
</dbReference>
<dbReference type="PROSITE" id="PS00212">
    <property type="entry name" value="ALBUMIN_1"/>
    <property type="match status" value="1"/>
</dbReference>
<evidence type="ECO:0000256" key="1">
    <source>
        <dbReference type="ARBA" id="ARBA00002354"/>
    </source>
</evidence>
<evidence type="ECO:0000256" key="13">
    <source>
        <dbReference type="ARBA" id="ARBA00032443"/>
    </source>
</evidence>
<dbReference type="STRING" id="10181.G5BE53"/>
<keyword evidence="5" id="KW-0964">Secreted</keyword>
<evidence type="ECO:0000313" key="18">
    <source>
        <dbReference type="Proteomes" id="UP000006813"/>
    </source>
</evidence>
<comment type="function">
    <text evidence="1">Involved in vitamin D transport and storage, scavenging of extracellular G-actin, enhancement of the chemotactic activity of C5 alpha for neutrophils in inflammation and macrophage activation.</text>
</comment>
<feature type="chain" id="PRO_5003474245" description="Vitamin D-binding protein" evidence="15">
    <location>
        <begin position="17"/>
        <end position="499"/>
    </location>
</feature>
<dbReference type="InterPro" id="IPR020858">
    <property type="entry name" value="Serum_albumin-like"/>
</dbReference>
<dbReference type="InterPro" id="IPR000264">
    <property type="entry name" value="ALB/AFP/VDB"/>
</dbReference>
<keyword evidence="6 15" id="KW-0732">Signal</keyword>
<dbReference type="Proteomes" id="UP000006813">
    <property type="component" value="Unassembled WGS sequence"/>
</dbReference>
<keyword evidence="10" id="KW-0325">Glycoprotein</keyword>
<evidence type="ECO:0000256" key="5">
    <source>
        <dbReference type="ARBA" id="ARBA00022525"/>
    </source>
</evidence>
<dbReference type="AlphaFoldDB" id="G5BE53"/>
<dbReference type="GO" id="GO:0005499">
    <property type="term" value="F:vitamin D binding"/>
    <property type="evidence" value="ECO:0007669"/>
    <property type="project" value="UniProtKB-KW"/>
</dbReference>
<accession>G5BE53</accession>
<dbReference type="InParanoid" id="G5BE53"/>
<evidence type="ECO:0000256" key="12">
    <source>
        <dbReference type="ARBA" id="ARBA00029834"/>
    </source>
</evidence>
<reference evidence="17 18" key="1">
    <citation type="journal article" date="2011" name="Nature">
        <title>Genome sequencing reveals insights into physiology and longevity of the naked mole rat.</title>
        <authorList>
            <person name="Kim E.B."/>
            <person name="Fang X."/>
            <person name="Fushan A.A."/>
            <person name="Huang Z."/>
            <person name="Lobanov A.V."/>
            <person name="Han L."/>
            <person name="Marino S.M."/>
            <person name="Sun X."/>
            <person name="Turanov A.A."/>
            <person name="Yang P."/>
            <person name="Yim S.H."/>
            <person name="Zhao X."/>
            <person name="Kasaikina M.V."/>
            <person name="Stoletzki N."/>
            <person name="Peng C."/>
            <person name="Polak P."/>
            <person name="Xiong Z."/>
            <person name="Kiezun A."/>
            <person name="Zhu Y."/>
            <person name="Chen Y."/>
            <person name="Kryukov G.V."/>
            <person name="Zhang Q."/>
            <person name="Peshkin L."/>
            <person name="Yang L."/>
            <person name="Bronson R.T."/>
            <person name="Buffenstein R."/>
            <person name="Wang B."/>
            <person name="Han C."/>
            <person name="Li Q."/>
            <person name="Chen L."/>
            <person name="Zhao W."/>
            <person name="Sunyaev S.R."/>
            <person name="Park T.J."/>
            <person name="Zhang G."/>
            <person name="Wang J."/>
            <person name="Gladyshev V.N."/>
        </authorList>
    </citation>
    <scope>NUCLEOTIDE SEQUENCE [LARGE SCALE GENOMIC DNA]</scope>
</reference>
<evidence type="ECO:0000256" key="4">
    <source>
        <dbReference type="ARBA" id="ARBA00022448"/>
    </source>
</evidence>
<evidence type="ECO:0000256" key="7">
    <source>
        <dbReference type="ARBA" id="ARBA00022737"/>
    </source>
</evidence>
<dbReference type="PRINTS" id="PR00804">
    <property type="entry name" value="VITAMNDBNDNG"/>
</dbReference>
<dbReference type="InterPro" id="IPR000213">
    <property type="entry name" value="VitD-bd"/>
</dbReference>
<evidence type="ECO:0000256" key="9">
    <source>
        <dbReference type="ARBA" id="ARBA00023157"/>
    </source>
</evidence>
<dbReference type="GO" id="GO:0003779">
    <property type="term" value="F:actin binding"/>
    <property type="evidence" value="ECO:0007669"/>
    <property type="project" value="UniProtKB-KW"/>
</dbReference>
<evidence type="ECO:0000256" key="15">
    <source>
        <dbReference type="SAM" id="SignalP"/>
    </source>
</evidence>
<feature type="domain" description="Albumin" evidence="16">
    <location>
        <begin position="209"/>
        <end position="394"/>
    </location>
</feature>
<dbReference type="GO" id="GO:0072562">
    <property type="term" value="C:blood microparticle"/>
    <property type="evidence" value="ECO:0007669"/>
    <property type="project" value="TreeGrafter"/>
</dbReference>
<dbReference type="InterPro" id="IPR014760">
    <property type="entry name" value="Serum_albumin_N"/>
</dbReference>
<dbReference type="CDD" id="cd00015">
    <property type="entry name" value="ALBUMIN"/>
    <property type="match status" value="1"/>
</dbReference>
<evidence type="ECO:0000259" key="16">
    <source>
        <dbReference type="PROSITE" id="PS51438"/>
    </source>
</evidence>
<dbReference type="Pfam" id="PF09164">
    <property type="entry name" value="VitD-bind_III"/>
    <property type="match status" value="1"/>
</dbReference>
<dbReference type="GO" id="GO:0090482">
    <property type="term" value="F:vitamin transmembrane transporter activity"/>
    <property type="evidence" value="ECO:0007669"/>
    <property type="project" value="InterPro"/>
</dbReference>
<dbReference type="EMBL" id="JH169795">
    <property type="protein sequence ID" value="EHB07564.1"/>
    <property type="molecule type" value="Genomic_DNA"/>
</dbReference>
<comment type="subcellular location">
    <subcellularLocation>
        <location evidence="2">Secreted</location>
    </subcellularLocation>
</comment>
<dbReference type="Pfam" id="PF00273">
    <property type="entry name" value="Serum_albumin"/>
    <property type="match status" value="2"/>
</dbReference>
<feature type="signal peptide" evidence="15">
    <location>
        <begin position="1"/>
        <end position="16"/>
    </location>
</feature>
<dbReference type="PANTHER" id="PTHR11385:SF11">
    <property type="entry name" value="VITAMIN D-BINDING PROTEIN"/>
    <property type="match status" value="1"/>
</dbReference>
<dbReference type="SUPFAM" id="SSF48552">
    <property type="entry name" value="Serum albumin-like"/>
    <property type="match status" value="3"/>
</dbReference>
<dbReference type="InterPro" id="IPR020857">
    <property type="entry name" value="Serum_albumin_CS"/>
</dbReference>
<proteinExistence type="predicted"/>
<organism evidence="17 18">
    <name type="scientific">Heterocephalus glaber</name>
    <name type="common">Naked mole rat</name>
    <dbReference type="NCBI Taxonomy" id="10181"/>
    <lineage>
        <taxon>Eukaryota</taxon>
        <taxon>Metazoa</taxon>
        <taxon>Chordata</taxon>
        <taxon>Craniata</taxon>
        <taxon>Vertebrata</taxon>
        <taxon>Euteleostomi</taxon>
        <taxon>Mammalia</taxon>
        <taxon>Eutheria</taxon>
        <taxon>Euarchontoglires</taxon>
        <taxon>Glires</taxon>
        <taxon>Rodentia</taxon>
        <taxon>Hystricomorpha</taxon>
        <taxon>Bathyergidae</taxon>
        <taxon>Heterocephalus</taxon>
    </lineage>
</organism>
<dbReference type="PRINTS" id="PR00802">
    <property type="entry name" value="SERUMALBUMIN"/>
</dbReference>
<evidence type="ECO:0000256" key="6">
    <source>
        <dbReference type="ARBA" id="ARBA00022729"/>
    </source>
</evidence>
<keyword evidence="11" id="KW-0009">Actin-binding</keyword>
<dbReference type="InterPro" id="IPR015247">
    <property type="entry name" value="VitD-bind_III"/>
</dbReference>